<dbReference type="Proteomes" id="UP000184330">
    <property type="component" value="Unassembled WGS sequence"/>
</dbReference>
<dbReference type="AlphaFoldDB" id="A0A1L7WVX4"/>
<keyword evidence="1" id="KW-0472">Membrane</keyword>
<keyword evidence="3" id="KW-1185">Reference proteome</keyword>
<protein>
    <submittedName>
        <fullName evidence="2">Uncharacterized protein</fullName>
    </submittedName>
</protein>
<accession>A0A1L7WVX4</accession>
<keyword evidence="1" id="KW-0812">Transmembrane</keyword>
<evidence type="ECO:0000313" key="3">
    <source>
        <dbReference type="Proteomes" id="UP000184330"/>
    </source>
</evidence>
<keyword evidence="1" id="KW-1133">Transmembrane helix</keyword>
<reference evidence="2 3" key="1">
    <citation type="submission" date="2016-03" db="EMBL/GenBank/DDBJ databases">
        <authorList>
            <person name="Ploux O."/>
        </authorList>
    </citation>
    <scope>NUCLEOTIDE SEQUENCE [LARGE SCALE GENOMIC DNA]</scope>
    <source>
        <strain evidence="2 3">UAMH 11012</strain>
    </source>
</reference>
<feature type="transmembrane region" description="Helical" evidence="1">
    <location>
        <begin position="12"/>
        <end position="34"/>
    </location>
</feature>
<proteinExistence type="predicted"/>
<dbReference type="OrthoDB" id="5400196at2759"/>
<evidence type="ECO:0000256" key="1">
    <source>
        <dbReference type="SAM" id="Phobius"/>
    </source>
</evidence>
<gene>
    <name evidence="2" type="ORF">PAC_06819</name>
</gene>
<dbReference type="EMBL" id="FJOG01000009">
    <property type="protein sequence ID" value="CZR56930.1"/>
    <property type="molecule type" value="Genomic_DNA"/>
</dbReference>
<evidence type="ECO:0000313" key="2">
    <source>
        <dbReference type="EMBL" id="CZR56930.1"/>
    </source>
</evidence>
<name>A0A1L7WVX4_9HELO</name>
<organism evidence="2 3">
    <name type="scientific">Phialocephala subalpina</name>
    <dbReference type="NCBI Taxonomy" id="576137"/>
    <lineage>
        <taxon>Eukaryota</taxon>
        <taxon>Fungi</taxon>
        <taxon>Dikarya</taxon>
        <taxon>Ascomycota</taxon>
        <taxon>Pezizomycotina</taxon>
        <taxon>Leotiomycetes</taxon>
        <taxon>Helotiales</taxon>
        <taxon>Mollisiaceae</taxon>
        <taxon>Phialocephala</taxon>
        <taxon>Phialocephala fortinii species complex</taxon>
    </lineage>
</organism>
<sequence length="340" mass="35754">MGLGGLKDQLGAWQATLSFILAASLVTTSIVAGLTPKSIVYVTDSTAGYIYTLPDQTCINDSGQNSVAGQWFSWTLPDGSNLSYDQDPGIASRLFCDAGVAEDLLIKATMNRPELVGYILADSLVFPNAAGVPWGFSGLGDVFGTIRTSSFLWASRCLPVLQQNPVRCFTAGNTTIESTGVLSVTNGDCKIVGKSLHVNLSSNSAAVLGACTKNHPIGKATILLGATTAGRNSTSYGFLTNDTPTYAGDLAQAVGDNYPTGRSTYAVTCQVDLTQAVGLRMLNYSRSDSIGQWQQVGTIYDTDQNEVTLEQILGNGALATGAGAVAFTGREYTMMDGLIY</sequence>